<dbReference type="RefSeq" id="WP_130598159.1">
    <property type="nucleotide sequence ID" value="NZ_CP036200.1"/>
</dbReference>
<accession>A0A411PF15</accession>
<dbReference type="OrthoDB" id="6398939at2"/>
<feature type="transmembrane region" description="Helical" evidence="1">
    <location>
        <begin position="200"/>
        <end position="220"/>
    </location>
</feature>
<keyword evidence="1" id="KW-1133">Transmembrane helix</keyword>
<feature type="transmembrane region" description="Helical" evidence="1">
    <location>
        <begin position="60"/>
        <end position="81"/>
    </location>
</feature>
<dbReference type="KEGG" id="smai:EXU30_05335"/>
<name>A0A411PF15_9GAMM</name>
<proteinExistence type="predicted"/>
<keyword evidence="1" id="KW-0472">Membrane</keyword>
<dbReference type="EMBL" id="CP036200">
    <property type="protein sequence ID" value="QBF82187.1"/>
    <property type="molecule type" value="Genomic_DNA"/>
</dbReference>
<keyword evidence="3" id="KW-1185">Reference proteome</keyword>
<gene>
    <name evidence="2" type="ORF">EXU30_05335</name>
</gene>
<organism evidence="2 3">
    <name type="scientific">Shewanella maritima</name>
    <dbReference type="NCBI Taxonomy" id="2520507"/>
    <lineage>
        <taxon>Bacteria</taxon>
        <taxon>Pseudomonadati</taxon>
        <taxon>Pseudomonadota</taxon>
        <taxon>Gammaproteobacteria</taxon>
        <taxon>Alteromonadales</taxon>
        <taxon>Shewanellaceae</taxon>
        <taxon>Shewanella</taxon>
    </lineage>
</organism>
<keyword evidence="1" id="KW-0812">Transmembrane</keyword>
<protein>
    <recommendedName>
        <fullName evidence="4">DUF998 domain-containing protein</fullName>
    </recommendedName>
</protein>
<evidence type="ECO:0000313" key="3">
    <source>
        <dbReference type="Proteomes" id="UP000291106"/>
    </source>
</evidence>
<feature type="transmembrane region" description="Helical" evidence="1">
    <location>
        <begin position="12"/>
        <end position="32"/>
    </location>
</feature>
<dbReference type="AlphaFoldDB" id="A0A411PF15"/>
<evidence type="ECO:0008006" key="4">
    <source>
        <dbReference type="Google" id="ProtNLM"/>
    </source>
</evidence>
<feature type="transmembrane region" description="Helical" evidence="1">
    <location>
        <begin position="93"/>
        <end position="112"/>
    </location>
</feature>
<sequence>MTQQKRISNLAFRFGALGIFGIALGWAIAILIEVDSLLHIPEFMARTSLSELGTYSKSPAAVFLNGGLFFGSLSVALSCLLALQLSKGVAHGVFWFALALQFITLAATGLFPMNVHHLHMNAVFAYLCSGVLLAVSLLSVSKYLSPKLMWLARVIAFWVVVAHVALLVIPQYIEMSQSKPLLNYLIVVDQITSISPKPEIWWQAMTYWSSLACVVTTAIIKLNAVRSSYR</sequence>
<feature type="transmembrane region" description="Helical" evidence="1">
    <location>
        <begin position="118"/>
        <end position="138"/>
    </location>
</feature>
<evidence type="ECO:0000256" key="1">
    <source>
        <dbReference type="SAM" id="Phobius"/>
    </source>
</evidence>
<dbReference type="Proteomes" id="UP000291106">
    <property type="component" value="Chromosome"/>
</dbReference>
<feature type="transmembrane region" description="Helical" evidence="1">
    <location>
        <begin position="150"/>
        <end position="173"/>
    </location>
</feature>
<evidence type="ECO:0000313" key="2">
    <source>
        <dbReference type="EMBL" id="QBF82187.1"/>
    </source>
</evidence>
<reference evidence="2 3" key="1">
    <citation type="submission" date="2019-02" db="EMBL/GenBank/DDBJ databases">
        <title>Shewanella sp. D4-2 isolated from Dokdo Island.</title>
        <authorList>
            <person name="Baek K."/>
        </authorList>
    </citation>
    <scope>NUCLEOTIDE SEQUENCE [LARGE SCALE GENOMIC DNA]</scope>
    <source>
        <strain evidence="2 3">D4-2</strain>
    </source>
</reference>